<name>A0A9Y2KV31_9RHOB</name>
<dbReference type="InterPro" id="IPR037185">
    <property type="entry name" value="EmrE-like"/>
</dbReference>
<dbReference type="SUPFAM" id="SSF103481">
    <property type="entry name" value="Multidrug resistance efflux transporter EmrE"/>
    <property type="match status" value="2"/>
</dbReference>
<dbReference type="EMBL" id="CP127247">
    <property type="protein sequence ID" value="WIY23705.1"/>
    <property type="molecule type" value="Genomic_DNA"/>
</dbReference>
<keyword evidence="4" id="KW-1185">Reference proteome</keyword>
<proteinExistence type="predicted"/>
<feature type="transmembrane region" description="Helical" evidence="1">
    <location>
        <begin position="138"/>
        <end position="161"/>
    </location>
</feature>
<feature type="transmembrane region" description="Helical" evidence="1">
    <location>
        <begin position="86"/>
        <end position="104"/>
    </location>
</feature>
<reference evidence="3 4" key="1">
    <citation type="submission" date="2023-06" db="EMBL/GenBank/DDBJ databases">
        <title>Parasedimentitalea psychrophila sp. nov., a psychrophilic bacterium isolated from deep-sea sediment.</title>
        <authorList>
            <person name="Li A."/>
        </authorList>
    </citation>
    <scope>NUCLEOTIDE SEQUENCE [LARGE SCALE GENOMIC DNA]</scope>
    <source>
        <strain evidence="3 4">QS115</strain>
    </source>
</reference>
<feature type="transmembrane region" description="Helical" evidence="1">
    <location>
        <begin position="167"/>
        <end position="186"/>
    </location>
</feature>
<evidence type="ECO:0000313" key="3">
    <source>
        <dbReference type="EMBL" id="WIY23705.1"/>
    </source>
</evidence>
<feature type="transmembrane region" description="Helical" evidence="1">
    <location>
        <begin position="249"/>
        <end position="268"/>
    </location>
</feature>
<dbReference type="InterPro" id="IPR000620">
    <property type="entry name" value="EamA_dom"/>
</dbReference>
<dbReference type="Pfam" id="PF00892">
    <property type="entry name" value="EamA"/>
    <property type="match status" value="2"/>
</dbReference>
<dbReference type="KEGG" id="ppso:QPJ95_13725"/>
<keyword evidence="1" id="KW-0812">Transmembrane</keyword>
<evidence type="ECO:0000313" key="4">
    <source>
        <dbReference type="Proteomes" id="UP001238334"/>
    </source>
</evidence>
<dbReference type="PANTHER" id="PTHR22911:SF135">
    <property type="entry name" value="BLR4310 PROTEIN"/>
    <property type="match status" value="1"/>
</dbReference>
<evidence type="ECO:0000259" key="2">
    <source>
        <dbReference type="Pfam" id="PF00892"/>
    </source>
</evidence>
<evidence type="ECO:0000256" key="1">
    <source>
        <dbReference type="SAM" id="Phobius"/>
    </source>
</evidence>
<gene>
    <name evidence="3" type="ORF">QPJ95_13725</name>
</gene>
<feature type="transmembrane region" description="Helical" evidence="1">
    <location>
        <begin position="110"/>
        <end position="131"/>
    </location>
</feature>
<feature type="domain" description="EamA" evidence="2">
    <location>
        <begin position="169"/>
        <end position="289"/>
    </location>
</feature>
<dbReference type="GO" id="GO:0016020">
    <property type="term" value="C:membrane"/>
    <property type="evidence" value="ECO:0007669"/>
    <property type="project" value="InterPro"/>
</dbReference>
<keyword evidence="1" id="KW-1133">Transmembrane helix</keyword>
<feature type="transmembrane region" description="Helical" evidence="1">
    <location>
        <begin position="216"/>
        <end position="237"/>
    </location>
</feature>
<dbReference type="RefSeq" id="WP_270921192.1">
    <property type="nucleotide sequence ID" value="NZ_CP127247.1"/>
</dbReference>
<feature type="transmembrane region" description="Helical" evidence="1">
    <location>
        <begin position="54"/>
        <end position="74"/>
    </location>
</feature>
<dbReference type="PANTHER" id="PTHR22911">
    <property type="entry name" value="ACYL-MALONYL CONDENSING ENZYME-RELATED"/>
    <property type="match status" value="1"/>
</dbReference>
<feature type="transmembrane region" description="Helical" evidence="1">
    <location>
        <begin position="274"/>
        <end position="297"/>
    </location>
</feature>
<organism evidence="3 4">
    <name type="scientific">Parasedimentitalea psychrophila</name>
    <dbReference type="NCBI Taxonomy" id="2997337"/>
    <lineage>
        <taxon>Bacteria</taxon>
        <taxon>Pseudomonadati</taxon>
        <taxon>Pseudomonadota</taxon>
        <taxon>Alphaproteobacteria</taxon>
        <taxon>Rhodobacterales</taxon>
        <taxon>Paracoccaceae</taxon>
        <taxon>Parasedimentitalea</taxon>
    </lineage>
</organism>
<dbReference type="Proteomes" id="UP001238334">
    <property type="component" value="Chromosome"/>
</dbReference>
<feature type="transmembrane region" description="Helical" evidence="1">
    <location>
        <begin position="25"/>
        <end position="42"/>
    </location>
</feature>
<protein>
    <submittedName>
        <fullName evidence="3">DMT family transporter</fullName>
    </submittedName>
</protein>
<sequence length="354" mass="37765">MKHIPETKLFANTTVQDTGSDIKRGVLLVGLSALAFSTAGIFTKSVAANAWDVIFWRGLSGIAFTLVFLLARAGFKDELRRFDAPALLATILMASGTAAFIPAFKLTSVANVSLIWATSPFVGAIFAWAFIKEIPSARVLTCSVLALVGVAITVHGSFAAGNITGDMLALWMTLMMAGTMVVYRAHPDTPTKLPAALSALILFPFALFASEPAQVSGVEIGVLISFGLVFATASVLLAEGARLIPSAQAALVSALETPLAPIWAILILSEWPSVATIVGGAIIIAAVVFSQIAPRVVNRSCKIRSARSRANTAAFLRLNDHLRLDIGIDDEHSRVKTNWQDPLEIETRRLSQRL</sequence>
<accession>A0A9Y2KV31</accession>
<dbReference type="AlphaFoldDB" id="A0A9Y2KV31"/>
<feature type="transmembrane region" description="Helical" evidence="1">
    <location>
        <begin position="193"/>
        <end position="210"/>
    </location>
</feature>
<feature type="domain" description="EamA" evidence="2">
    <location>
        <begin position="24"/>
        <end position="153"/>
    </location>
</feature>
<keyword evidence="1" id="KW-0472">Membrane</keyword>